<dbReference type="InterPro" id="IPR012910">
    <property type="entry name" value="Plug_dom"/>
</dbReference>
<evidence type="ECO:0000256" key="5">
    <source>
        <dbReference type="ARBA" id="ARBA00022729"/>
    </source>
</evidence>
<dbReference type="InterPro" id="IPR037066">
    <property type="entry name" value="Plug_dom_sf"/>
</dbReference>
<keyword evidence="3 10" id="KW-1134">Transmembrane beta strand</keyword>
<evidence type="ECO:0000256" key="12">
    <source>
        <dbReference type="SAM" id="SignalP"/>
    </source>
</evidence>
<dbReference type="SUPFAM" id="SSF49464">
    <property type="entry name" value="Carboxypeptidase regulatory domain-like"/>
    <property type="match status" value="1"/>
</dbReference>
<dbReference type="EMBL" id="JAGUCO010000054">
    <property type="protein sequence ID" value="MBS2101236.1"/>
    <property type="molecule type" value="Genomic_DNA"/>
</dbReference>
<evidence type="ECO:0000256" key="10">
    <source>
        <dbReference type="PROSITE-ProRule" id="PRU01360"/>
    </source>
</evidence>
<keyword evidence="5 12" id="KW-0732">Signal</keyword>
<accession>A0ABS5K408</accession>
<reference evidence="15 16" key="1">
    <citation type="journal article" date="2015" name="Int. J. Syst. Evol. Microbiol.">
        <title>Carboxylicivirga linearis sp. nov., isolated from a sea cucumber culture pond.</title>
        <authorList>
            <person name="Wang F.Q."/>
            <person name="Zhou Y.X."/>
            <person name="Lin X.Z."/>
            <person name="Chen G.J."/>
            <person name="Du Z.J."/>
        </authorList>
    </citation>
    <scope>NUCLEOTIDE SEQUENCE [LARGE SCALE GENOMIC DNA]</scope>
    <source>
        <strain evidence="15 16">FB218</strain>
    </source>
</reference>
<gene>
    <name evidence="15" type="ORF">KEM10_23320</name>
</gene>
<dbReference type="PROSITE" id="PS52016">
    <property type="entry name" value="TONB_DEPENDENT_REC_3"/>
    <property type="match status" value="1"/>
</dbReference>
<evidence type="ECO:0000256" key="7">
    <source>
        <dbReference type="ARBA" id="ARBA00023136"/>
    </source>
</evidence>
<dbReference type="Pfam" id="PF13715">
    <property type="entry name" value="CarbopepD_reg_2"/>
    <property type="match status" value="1"/>
</dbReference>
<evidence type="ECO:0000256" key="2">
    <source>
        <dbReference type="ARBA" id="ARBA00022448"/>
    </source>
</evidence>
<organism evidence="15 16">
    <name type="scientific">Carboxylicivirga linearis</name>
    <dbReference type="NCBI Taxonomy" id="1628157"/>
    <lineage>
        <taxon>Bacteria</taxon>
        <taxon>Pseudomonadati</taxon>
        <taxon>Bacteroidota</taxon>
        <taxon>Bacteroidia</taxon>
        <taxon>Marinilabiliales</taxon>
        <taxon>Marinilabiliaceae</taxon>
        <taxon>Carboxylicivirga</taxon>
    </lineage>
</organism>
<evidence type="ECO:0000256" key="6">
    <source>
        <dbReference type="ARBA" id="ARBA00023077"/>
    </source>
</evidence>
<dbReference type="PANTHER" id="PTHR30069">
    <property type="entry name" value="TONB-DEPENDENT OUTER MEMBRANE RECEPTOR"/>
    <property type="match status" value="1"/>
</dbReference>
<keyword evidence="16" id="KW-1185">Reference proteome</keyword>
<evidence type="ECO:0000313" key="16">
    <source>
        <dbReference type="Proteomes" id="UP000708576"/>
    </source>
</evidence>
<evidence type="ECO:0000256" key="1">
    <source>
        <dbReference type="ARBA" id="ARBA00004571"/>
    </source>
</evidence>
<feature type="domain" description="TonB-dependent receptor-like beta-barrel" evidence="13">
    <location>
        <begin position="335"/>
        <end position="665"/>
    </location>
</feature>
<dbReference type="InterPro" id="IPR008969">
    <property type="entry name" value="CarboxyPept-like_regulatory"/>
</dbReference>
<evidence type="ECO:0000256" key="4">
    <source>
        <dbReference type="ARBA" id="ARBA00022692"/>
    </source>
</evidence>
<dbReference type="InterPro" id="IPR036942">
    <property type="entry name" value="Beta-barrel_TonB_sf"/>
</dbReference>
<evidence type="ECO:0000256" key="9">
    <source>
        <dbReference type="ARBA" id="ARBA00023237"/>
    </source>
</evidence>
<protein>
    <submittedName>
        <fullName evidence="15">TonB-dependent receptor</fullName>
    </submittedName>
</protein>
<evidence type="ECO:0000313" key="15">
    <source>
        <dbReference type="EMBL" id="MBS2101236.1"/>
    </source>
</evidence>
<dbReference type="Gene3D" id="2.40.170.20">
    <property type="entry name" value="TonB-dependent receptor, beta-barrel domain"/>
    <property type="match status" value="1"/>
</dbReference>
<comment type="caution">
    <text evidence="15">The sequence shown here is derived from an EMBL/GenBank/DDBJ whole genome shotgun (WGS) entry which is preliminary data.</text>
</comment>
<proteinExistence type="inferred from homology"/>
<comment type="similarity">
    <text evidence="10 11">Belongs to the TonB-dependent receptor family.</text>
</comment>
<dbReference type="Proteomes" id="UP000708576">
    <property type="component" value="Unassembled WGS sequence"/>
</dbReference>
<name>A0ABS5K408_9BACT</name>
<evidence type="ECO:0000259" key="13">
    <source>
        <dbReference type="Pfam" id="PF00593"/>
    </source>
</evidence>
<keyword evidence="2 10" id="KW-0813">Transport</keyword>
<feature type="chain" id="PRO_5045403264" evidence="12">
    <location>
        <begin position="20"/>
        <end position="723"/>
    </location>
</feature>
<feature type="domain" description="TonB-dependent receptor plug" evidence="14">
    <location>
        <begin position="117"/>
        <end position="225"/>
    </location>
</feature>
<dbReference type="Gene3D" id="2.170.130.10">
    <property type="entry name" value="TonB-dependent receptor, plug domain"/>
    <property type="match status" value="1"/>
</dbReference>
<keyword evidence="8 15" id="KW-0675">Receptor</keyword>
<keyword evidence="9 10" id="KW-0998">Cell outer membrane</keyword>
<dbReference type="PANTHER" id="PTHR30069:SF29">
    <property type="entry name" value="HEMOGLOBIN AND HEMOGLOBIN-HAPTOGLOBIN-BINDING PROTEIN 1-RELATED"/>
    <property type="match status" value="1"/>
</dbReference>
<keyword evidence="7 10" id="KW-0472">Membrane</keyword>
<evidence type="ECO:0000256" key="8">
    <source>
        <dbReference type="ARBA" id="ARBA00023170"/>
    </source>
</evidence>
<dbReference type="SUPFAM" id="SSF56935">
    <property type="entry name" value="Porins"/>
    <property type="match status" value="1"/>
</dbReference>
<keyword evidence="4 10" id="KW-0812">Transmembrane</keyword>
<evidence type="ECO:0000259" key="14">
    <source>
        <dbReference type="Pfam" id="PF07715"/>
    </source>
</evidence>
<dbReference type="Pfam" id="PF07715">
    <property type="entry name" value="Plug"/>
    <property type="match status" value="1"/>
</dbReference>
<dbReference type="InterPro" id="IPR039426">
    <property type="entry name" value="TonB-dep_rcpt-like"/>
</dbReference>
<feature type="signal peptide" evidence="12">
    <location>
        <begin position="1"/>
        <end position="19"/>
    </location>
</feature>
<dbReference type="RefSeq" id="WP_212220634.1">
    <property type="nucleotide sequence ID" value="NZ_JAGUCO010000054.1"/>
</dbReference>
<dbReference type="InterPro" id="IPR000531">
    <property type="entry name" value="Beta-barrel_TonB"/>
</dbReference>
<dbReference type="Gene3D" id="2.60.40.1120">
    <property type="entry name" value="Carboxypeptidase-like, regulatory domain"/>
    <property type="match status" value="1"/>
</dbReference>
<evidence type="ECO:0000256" key="11">
    <source>
        <dbReference type="RuleBase" id="RU003357"/>
    </source>
</evidence>
<evidence type="ECO:0000256" key="3">
    <source>
        <dbReference type="ARBA" id="ARBA00022452"/>
    </source>
</evidence>
<keyword evidence="6 11" id="KW-0798">TonB box</keyword>
<sequence>MKYIISTILFIASSGILIAQNSVTFKVKEESGEALIGASIAIEGTTKGTITNTEGIAKFDNLSDGKYEFVISFIGYEEAEIELSFPESNQKTIEIELEEGEELEEVVIAATRSSRTIQDIPTRIEAITGEELGEKAAMNSSNIGMLLRETTGVQMQQTSLSSGNMSIRIQGLDGRYTQILKDGMPLYGGFAGGLSIMQIPPLDLKQVELIKGSNSTLYGGGAIAGLVNLVTIKPADKPKLDIMLNQTSALGTTGNLFYAQKYGKLGLSVYGSANNQVAYDPDDDGFSNMPEAKTFSLNPKLYYYLNKNTELSVGFMTTFDDRTGGDMKMIEGNPGIENVFTEKNKSERYATQLNFQNHKENRTISLKNSISYFNRELTIPEYNFNGNQISSFTETMYSLHKSKKTDWQFGANHYLEQFTEDNTDTLPTRDYTHNTVGGFVQNITDLNEKFILESGLRTDYNTDYGVFILPRFSLLYKANNKLSSRIGGAMGYKLPTIFTEDAERLYFRGIQPLSNEQVDAETSIGGNFDINYKTALGDEMTFSINQLFFLTQLKNALVLREDETANLAYFESADGNILSSGFETNIKLTYDDFNLYLNYAFVNTELKYDNINKQKPLTPKHNAGFVLMYEIEEKWSAGYELYYTGHQYDNAYNKKSDYWMMGVMLMRMFEKFSVFINFENFTNTHQAQFEPLVLPPTNNPTFTDIWAPTDGFVFNGGIKFSLF</sequence>
<dbReference type="Pfam" id="PF00593">
    <property type="entry name" value="TonB_dep_Rec_b-barrel"/>
    <property type="match status" value="1"/>
</dbReference>
<comment type="subcellular location">
    <subcellularLocation>
        <location evidence="1 10">Cell outer membrane</location>
        <topology evidence="1 10">Multi-pass membrane protein</topology>
    </subcellularLocation>
</comment>